<dbReference type="RefSeq" id="WP_238478534.1">
    <property type="nucleotide sequence ID" value="NZ_CP064786.1"/>
</dbReference>
<evidence type="ECO:0000256" key="5">
    <source>
        <dbReference type="ARBA" id="ARBA00022840"/>
    </source>
</evidence>
<dbReference type="GO" id="GO:0003689">
    <property type="term" value="F:DNA clamp loader activity"/>
    <property type="evidence" value="ECO:0007669"/>
    <property type="project" value="TreeGrafter"/>
</dbReference>
<evidence type="ECO:0000256" key="6">
    <source>
        <dbReference type="ARBA" id="ARBA00031749"/>
    </source>
</evidence>
<evidence type="ECO:0000256" key="2">
    <source>
        <dbReference type="ARBA" id="ARBA00014164"/>
    </source>
</evidence>
<dbReference type="PANTHER" id="PTHR11669">
    <property type="entry name" value="REPLICATION FACTOR C / DNA POLYMERASE III GAMMA-TAU SUBUNIT"/>
    <property type="match status" value="1"/>
</dbReference>
<accession>A0A897MQX6</accession>
<keyword evidence="9" id="KW-1185">Reference proteome</keyword>
<dbReference type="Pfam" id="PF08542">
    <property type="entry name" value="Rep_fac_C"/>
    <property type="match status" value="1"/>
</dbReference>
<dbReference type="InterPro" id="IPR050238">
    <property type="entry name" value="DNA_Rep/Repair_Clamp_Loader"/>
</dbReference>
<dbReference type="SUPFAM" id="SSF52540">
    <property type="entry name" value="P-loop containing nucleoside triphosphate hydrolases"/>
    <property type="match status" value="1"/>
</dbReference>
<dbReference type="InterPro" id="IPR008921">
    <property type="entry name" value="DNA_pol3_clamp-load_cplx_C"/>
</dbReference>
<dbReference type="GO" id="GO:0003677">
    <property type="term" value="F:DNA binding"/>
    <property type="evidence" value="ECO:0007669"/>
    <property type="project" value="InterPro"/>
</dbReference>
<dbReference type="KEGG" id="hara:AArcS_0163"/>
<keyword evidence="5" id="KW-0067">ATP-binding</keyword>
<evidence type="ECO:0000259" key="7">
    <source>
        <dbReference type="SMART" id="SM00382"/>
    </source>
</evidence>
<evidence type="ECO:0000256" key="4">
    <source>
        <dbReference type="ARBA" id="ARBA00022741"/>
    </source>
</evidence>
<dbReference type="GO" id="GO:0005524">
    <property type="term" value="F:ATP binding"/>
    <property type="evidence" value="ECO:0007669"/>
    <property type="project" value="UniProtKB-KW"/>
</dbReference>
<dbReference type="GO" id="GO:0016887">
    <property type="term" value="F:ATP hydrolysis activity"/>
    <property type="evidence" value="ECO:0007669"/>
    <property type="project" value="InterPro"/>
</dbReference>
<dbReference type="Proteomes" id="UP000663586">
    <property type="component" value="Chromosome"/>
</dbReference>
<name>A0A897MQX6_9EURY</name>
<organism evidence="8 9">
    <name type="scientific">Natranaeroarchaeum sulfidigenes</name>
    <dbReference type="NCBI Taxonomy" id="2784880"/>
    <lineage>
        <taxon>Archaea</taxon>
        <taxon>Methanobacteriati</taxon>
        <taxon>Methanobacteriota</taxon>
        <taxon>Stenosarchaea group</taxon>
        <taxon>Halobacteria</taxon>
        <taxon>Halobacteriales</taxon>
        <taxon>Natronoarchaeaceae</taxon>
        <taxon>Natranaeroarchaeum</taxon>
    </lineage>
</organism>
<evidence type="ECO:0000256" key="1">
    <source>
        <dbReference type="ARBA" id="ARBA00009668"/>
    </source>
</evidence>
<protein>
    <recommendedName>
        <fullName evidence="2">Replication factor C small subunit</fullName>
    </recommendedName>
    <alternativeName>
        <fullName evidence="6">Clamp loader small subunit</fullName>
    </alternativeName>
</protein>
<evidence type="ECO:0000313" key="9">
    <source>
        <dbReference type="Proteomes" id="UP000663586"/>
    </source>
</evidence>
<proteinExistence type="inferred from homology"/>
<reference evidence="8" key="1">
    <citation type="submission" date="2020-11" db="EMBL/GenBank/DDBJ databases">
        <title>Carbohydrate-dependent, anaerobic sulfur respiration: A novel catabolism in halophilic archaea.</title>
        <authorList>
            <person name="Sorokin D.Y."/>
            <person name="Messina E."/>
            <person name="Smedile F."/>
            <person name="La Cono V."/>
            <person name="Hallsworth J.E."/>
            <person name="Yakimov M.M."/>
        </authorList>
    </citation>
    <scope>NUCLEOTIDE SEQUENCE</scope>
    <source>
        <strain evidence="8">AArc-S</strain>
    </source>
</reference>
<dbReference type="SMART" id="SM00382">
    <property type="entry name" value="AAA"/>
    <property type="match status" value="1"/>
</dbReference>
<dbReference type="Gene3D" id="1.20.272.10">
    <property type="match status" value="1"/>
</dbReference>
<gene>
    <name evidence="8" type="primary">holB2</name>
    <name evidence="8" type="ORF">AArcS_0163</name>
</gene>
<dbReference type="GO" id="GO:0005663">
    <property type="term" value="C:DNA replication factor C complex"/>
    <property type="evidence" value="ECO:0007669"/>
    <property type="project" value="TreeGrafter"/>
</dbReference>
<dbReference type="Pfam" id="PF00004">
    <property type="entry name" value="AAA"/>
    <property type="match status" value="1"/>
</dbReference>
<sequence length="338" mass="37659">MDSPLWTDVHAPELDELPQDDVREYLQRGVDEPLNLVLHGPPGSGKTAAVRALAAEAHENPDNDLIEINVADFFDRTKTEIKNDDRFASFLEGRSSMAKRDMINHVLKESASYAPVSGTYKTIVLDNAEAIREDFQQALRRVMEKHHKTTQFVITTRQPTKLIPPIRSRCFPVPVRAPTHDEIAEILERIATAEDAEFDENGLKFIAGYAGGDLRKAILGAQTTYGKEGEITRTAAYEVLGDLGTDDQVKEMLDAAEAGEFTDARSTLDDLLVDEGLSGEEVLEDILRIAQSRYDGDKQTKLYRIAGEIDMDLTEGTNDRLHLSHLLSQLPELTWAEA</sequence>
<dbReference type="AlphaFoldDB" id="A0A897MQX6"/>
<keyword evidence="3" id="KW-0235">DNA replication</keyword>
<dbReference type="SUPFAM" id="SSF48019">
    <property type="entry name" value="post-AAA+ oligomerization domain-like"/>
    <property type="match status" value="1"/>
</dbReference>
<dbReference type="EMBL" id="CP064786">
    <property type="protein sequence ID" value="QSG01403.1"/>
    <property type="molecule type" value="Genomic_DNA"/>
</dbReference>
<dbReference type="GeneID" id="70683553"/>
<comment type="similarity">
    <text evidence="1">Belongs to the activator 1 small subunits family. RfcS subfamily.</text>
</comment>
<dbReference type="InterPro" id="IPR003959">
    <property type="entry name" value="ATPase_AAA_core"/>
</dbReference>
<dbReference type="InterPro" id="IPR027417">
    <property type="entry name" value="P-loop_NTPase"/>
</dbReference>
<dbReference type="Gene3D" id="3.40.50.300">
    <property type="entry name" value="P-loop containing nucleotide triphosphate hydrolases"/>
    <property type="match status" value="1"/>
</dbReference>
<dbReference type="InterPro" id="IPR013748">
    <property type="entry name" value="Rep_factorC_C"/>
</dbReference>
<dbReference type="GO" id="GO:0006261">
    <property type="term" value="P:DNA-templated DNA replication"/>
    <property type="evidence" value="ECO:0007669"/>
    <property type="project" value="TreeGrafter"/>
</dbReference>
<dbReference type="Gene3D" id="1.10.8.60">
    <property type="match status" value="1"/>
</dbReference>
<dbReference type="NCBIfam" id="NF009067">
    <property type="entry name" value="PRK12402.1"/>
    <property type="match status" value="1"/>
</dbReference>
<dbReference type="InterPro" id="IPR003593">
    <property type="entry name" value="AAA+_ATPase"/>
</dbReference>
<evidence type="ECO:0000313" key="8">
    <source>
        <dbReference type="EMBL" id="QSG01403.1"/>
    </source>
</evidence>
<evidence type="ECO:0000256" key="3">
    <source>
        <dbReference type="ARBA" id="ARBA00022705"/>
    </source>
</evidence>
<dbReference type="GO" id="GO:0006281">
    <property type="term" value="P:DNA repair"/>
    <property type="evidence" value="ECO:0007669"/>
    <property type="project" value="TreeGrafter"/>
</dbReference>
<feature type="domain" description="AAA+ ATPase" evidence="7">
    <location>
        <begin position="32"/>
        <end position="179"/>
    </location>
</feature>
<dbReference type="CDD" id="cd00009">
    <property type="entry name" value="AAA"/>
    <property type="match status" value="1"/>
</dbReference>
<dbReference type="PANTHER" id="PTHR11669:SF20">
    <property type="entry name" value="REPLICATION FACTOR C SUBUNIT 4"/>
    <property type="match status" value="1"/>
</dbReference>
<keyword evidence="4" id="KW-0547">Nucleotide-binding</keyword>